<evidence type="ECO:0000259" key="2">
    <source>
        <dbReference type="Pfam" id="PF00582"/>
    </source>
</evidence>
<dbReference type="InterPro" id="IPR014729">
    <property type="entry name" value="Rossmann-like_a/b/a_fold"/>
</dbReference>
<dbReference type="PANTHER" id="PTHR46553">
    <property type="entry name" value="ADENINE NUCLEOTIDE ALPHA HYDROLASES-LIKE SUPERFAMILY PROTEIN"/>
    <property type="match status" value="1"/>
</dbReference>
<proteinExistence type="inferred from homology"/>
<dbReference type="PANTHER" id="PTHR46553:SF3">
    <property type="entry name" value="ADENINE NUCLEOTIDE ALPHA HYDROLASES-LIKE SUPERFAMILY PROTEIN"/>
    <property type="match status" value="1"/>
</dbReference>
<comment type="caution">
    <text evidence="3">The sequence shown here is derived from an EMBL/GenBank/DDBJ whole genome shotgun (WGS) entry which is preliminary data.</text>
</comment>
<gene>
    <name evidence="3" type="ORF">R3P96_01090</name>
</gene>
<keyword evidence="4" id="KW-1185">Reference proteome</keyword>
<dbReference type="RefSeq" id="WP_317562812.1">
    <property type="nucleotide sequence ID" value="NZ_JAWLJX010000001.1"/>
</dbReference>
<evidence type="ECO:0000313" key="4">
    <source>
        <dbReference type="Proteomes" id="UP001185755"/>
    </source>
</evidence>
<evidence type="ECO:0000256" key="1">
    <source>
        <dbReference type="ARBA" id="ARBA00008791"/>
    </source>
</evidence>
<dbReference type="Proteomes" id="UP001185755">
    <property type="component" value="Unassembled WGS sequence"/>
</dbReference>
<dbReference type="PRINTS" id="PR01438">
    <property type="entry name" value="UNVRSLSTRESS"/>
</dbReference>
<organism evidence="3 4">
    <name type="scientific">Rhodococcoides yunnanense</name>
    <dbReference type="NCBI Taxonomy" id="278209"/>
    <lineage>
        <taxon>Bacteria</taxon>
        <taxon>Bacillati</taxon>
        <taxon>Actinomycetota</taxon>
        <taxon>Actinomycetes</taxon>
        <taxon>Mycobacteriales</taxon>
        <taxon>Nocardiaceae</taxon>
        <taxon>Rhodococcoides</taxon>
    </lineage>
</organism>
<evidence type="ECO:0000313" key="3">
    <source>
        <dbReference type="EMBL" id="MDV6259924.1"/>
    </source>
</evidence>
<dbReference type="InterPro" id="IPR006016">
    <property type="entry name" value="UspA"/>
</dbReference>
<dbReference type="Gene3D" id="3.40.50.620">
    <property type="entry name" value="HUPs"/>
    <property type="match status" value="1"/>
</dbReference>
<sequence>MTNSKPTSGRIVVGVDGSPCSILALKRARPIADASNWGIDAVAAWQYPSYLGAGAIGDIHPDDDARQFLHNSIEAAFGDDLPVDLEEIVTRGIPSQVLIEASAEAEMLVVGSRGHGGFVGLLLGSVSSQCAEHAWCPVLVVHSRDHH</sequence>
<accession>A0ABU4B6W4</accession>
<feature type="domain" description="UspA" evidence="2">
    <location>
        <begin position="10"/>
        <end position="142"/>
    </location>
</feature>
<reference evidence="3 4" key="1">
    <citation type="submission" date="2023-10" db="EMBL/GenBank/DDBJ databases">
        <title>Development of a sustainable strategy for remediation of hydrocarbon-contaminated territories based on the waste exchange concept.</title>
        <authorList>
            <person name="Krivoruchko A."/>
        </authorList>
    </citation>
    <scope>NUCLEOTIDE SEQUENCE [LARGE SCALE GENOMIC DNA]</scope>
    <source>
        <strain evidence="3 4">IEGM 1323</strain>
    </source>
</reference>
<dbReference type="Pfam" id="PF00582">
    <property type="entry name" value="Usp"/>
    <property type="match status" value="1"/>
</dbReference>
<dbReference type="EMBL" id="JAWLJX010000001">
    <property type="protein sequence ID" value="MDV6259924.1"/>
    <property type="molecule type" value="Genomic_DNA"/>
</dbReference>
<dbReference type="SUPFAM" id="SSF52402">
    <property type="entry name" value="Adenine nucleotide alpha hydrolases-like"/>
    <property type="match status" value="1"/>
</dbReference>
<name>A0ABU4B6W4_9NOCA</name>
<protein>
    <submittedName>
        <fullName evidence="3">Universal stress protein</fullName>
    </submittedName>
</protein>
<dbReference type="InterPro" id="IPR006015">
    <property type="entry name" value="Universal_stress_UspA"/>
</dbReference>
<comment type="similarity">
    <text evidence="1">Belongs to the universal stress protein A family.</text>
</comment>